<dbReference type="InterPro" id="IPR010982">
    <property type="entry name" value="Lambda_DNA-bd_dom_sf"/>
</dbReference>
<dbReference type="Gene3D" id="1.10.260.40">
    <property type="entry name" value="lambda repressor-like DNA-binding domains"/>
    <property type="match status" value="1"/>
</dbReference>
<dbReference type="SUPFAM" id="SSF51306">
    <property type="entry name" value="LexA/Signal peptidase"/>
    <property type="match status" value="1"/>
</dbReference>
<evidence type="ECO:0000259" key="4">
    <source>
        <dbReference type="PROSITE" id="PS50943"/>
    </source>
</evidence>
<dbReference type="PROSITE" id="PS50943">
    <property type="entry name" value="HTH_CROC1"/>
    <property type="match status" value="1"/>
</dbReference>
<dbReference type="Pfam" id="PF01381">
    <property type="entry name" value="HTH_3"/>
    <property type="match status" value="1"/>
</dbReference>
<evidence type="ECO:0000256" key="3">
    <source>
        <dbReference type="ARBA" id="ARBA00023163"/>
    </source>
</evidence>
<dbReference type="RefSeq" id="WP_169907975.1">
    <property type="nucleotide sequence ID" value="NZ_CP104861.1"/>
</dbReference>
<accession>A0A9Q5B9S6</accession>
<dbReference type="InterPro" id="IPR036286">
    <property type="entry name" value="LexA/Signal_pep-like_sf"/>
</dbReference>
<dbReference type="PANTHER" id="PTHR40661:SF2">
    <property type="entry name" value="HTH-TYPE TRANSCRIPTIONAL REGULATOR PRTR"/>
    <property type="match status" value="1"/>
</dbReference>
<dbReference type="PANTHER" id="PTHR40661">
    <property type="match status" value="1"/>
</dbReference>
<feature type="domain" description="HTH cro/C1-type" evidence="4">
    <location>
        <begin position="15"/>
        <end position="76"/>
    </location>
</feature>
<keyword evidence="1" id="KW-0805">Transcription regulation</keyword>
<comment type="caution">
    <text evidence="5">The sequence shown here is derived from an EMBL/GenBank/DDBJ whole genome shotgun (WGS) entry which is preliminary data.</text>
</comment>
<dbReference type="InterPro" id="IPR015927">
    <property type="entry name" value="Peptidase_S24_S26A/B/C"/>
</dbReference>
<dbReference type="SUPFAM" id="SSF47413">
    <property type="entry name" value="lambda repressor-like DNA-binding domains"/>
    <property type="match status" value="1"/>
</dbReference>
<dbReference type="InterPro" id="IPR001387">
    <property type="entry name" value="Cro/C1-type_HTH"/>
</dbReference>
<evidence type="ECO:0000256" key="1">
    <source>
        <dbReference type="ARBA" id="ARBA00023015"/>
    </source>
</evidence>
<dbReference type="Proteomes" id="UP000564604">
    <property type="component" value="Unassembled WGS sequence"/>
</dbReference>
<proteinExistence type="predicted"/>
<dbReference type="EMBL" id="JAAQYX010000058">
    <property type="protein sequence ID" value="NNB52351.1"/>
    <property type="molecule type" value="Genomic_DNA"/>
</dbReference>
<keyword evidence="3" id="KW-0804">Transcription</keyword>
<evidence type="ECO:0000256" key="2">
    <source>
        <dbReference type="ARBA" id="ARBA00023125"/>
    </source>
</evidence>
<organism evidence="5 6">
    <name type="scientific">Pseudomonas fragi</name>
    <dbReference type="NCBI Taxonomy" id="296"/>
    <lineage>
        <taxon>Bacteria</taxon>
        <taxon>Pseudomonadati</taxon>
        <taxon>Pseudomonadota</taxon>
        <taxon>Gammaproteobacteria</taxon>
        <taxon>Pseudomonadales</taxon>
        <taxon>Pseudomonadaceae</taxon>
        <taxon>Pseudomonas</taxon>
    </lineage>
</organism>
<dbReference type="CDD" id="cd06529">
    <property type="entry name" value="S24_LexA-like"/>
    <property type="match status" value="1"/>
</dbReference>
<gene>
    <name evidence="5" type="ORF">HBN89_24350</name>
</gene>
<evidence type="ECO:0000313" key="6">
    <source>
        <dbReference type="Proteomes" id="UP000564604"/>
    </source>
</evidence>
<dbReference type="Gene3D" id="2.10.109.10">
    <property type="entry name" value="Umud Fragment, subunit A"/>
    <property type="match status" value="1"/>
</dbReference>
<reference evidence="5 6" key="1">
    <citation type="journal article" date="2020" name="Front. Microbiol.">
        <title>Genetic Organization of the aprX-lipA2 Operon Affects the Proteolytic Potential of Pseudomonas Species in Milk.</title>
        <authorList>
            <person name="Maier C."/>
            <person name="Huptas C."/>
            <person name="von Neubeck M."/>
            <person name="Scherer S."/>
            <person name="Wenning M."/>
            <person name="Lucking G."/>
        </authorList>
    </citation>
    <scope>NUCLEOTIDE SEQUENCE [LARGE SCALE GENOMIC DNA]</scope>
    <source>
        <strain evidence="5 6">WS 5094</strain>
    </source>
</reference>
<evidence type="ECO:0000313" key="5">
    <source>
        <dbReference type="EMBL" id="NNB52351.1"/>
    </source>
</evidence>
<dbReference type="InterPro" id="IPR039418">
    <property type="entry name" value="LexA-like"/>
</dbReference>
<keyword evidence="2" id="KW-0238">DNA-binding</keyword>
<protein>
    <submittedName>
        <fullName evidence="5">XRE family transcriptional regulator</fullName>
    </submittedName>
</protein>
<name>A0A9Q5B9S6_PSEFR</name>
<dbReference type="SMART" id="SM00530">
    <property type="entry name" value="HTH_XRE"/>
    <property type="match status" value="1"/>
</dbReference>
<sequence length="252" mass="28044">MNKPTRSPSPVASLFKTRRKALKLSQVALADRVRELLGPDETFSQQTYAAFEAGNTQNTRFALQIAQVLGLSMDEVAGTSPATQTAPNPVTADAVMLGPIEVWDDETPLDDDEVEIPLLKEIELSAGSGCTAVQHHSRSKLRFGKMTLRRQGIDPENAICVTVSGHSMEPVLPNGSTVGVDQGRKDIKDGDIYALRHNDHLRVKMLYRLPAGGIRMRSFNRDEYPDEEYPPEKIRNEEIVVLGRVFWYSVLR</sequence>
<dbReference type="CDD" id="cd00093">
    <property type="entry name" value="HTH_XRE"/>
    <property type="match status" value="1"/>
</dbReference>
<dbReference type="Pfam" id="PF00717">
    <property type="entry name" value="Peptidase_S24"/>
    <property type="match status" value="1"/>
</dbReference>
<dbReference type="GO" id="GO:0003677">
    <property type="term" value="F:DNA binding"/>
    <property type="evidence" value="ECO:0007669"/>
    <property type="project" value="UniProtKB-KW"/>
</dbReference>
<dbReference type="AlphaFoldDB" id="A0A9Q5B9S6"/>